<evidence type="ECO:0000313" key="2">
    <source>
        <dbReference type="Proteomes" id="UP000215086"/>
    </source>
</evidence>
<proteinExistence type="predicted"/>
<protein>
    <recommendedName>
        <fullName evidence="3">Glycosyl transferase family 1 domain-containing protein</fullName>
    </recommendedName>
</protein>
<sequence>MGTIREFLRSIKALVTHDAMRPSGPFNYCLIHPKPLIIMTSVMRSLWNVAWISNQLESVPVTILVAFSWSMESLYHAVRLRRQARTLERKSPHHALIFLCNSEQEMILLKKLGLTAIHINKNCFLSEYEYYPERTKQLYLACLNARPSPFKRHYLAKNVSSLVVIHLRPSSPSEVRYLDSTKSLLSHATWANWVTGTYRKLVGSELRTVISSAKVGLALSATEGQCQAVGEYLLCGIPVVSTHCRGGRDTLFPKGCFLIADDNPESVARAVDELASRNLHPEWVRTCVLEKIEEYRHRFCTLINGILLENGSGPVAAAELFRHIPNKAKRFCQPDDFLKCLEADLEAYKNAHR</sequence>
<accession>A0A286RG76</accession>
<keyword evidence="2" id="KW-1185">Reference proteome</keyword>
<dbReference type="RefSeq" id="WP_095415151.1">
    <property type="nucleotide sequence ID" value="NZ_CP018477.1"/>
</dbReference>
<dbReference type="Gene3D" id="3.40.50.2000">
    <property type="entry name" value="Glycogen Phosphorylase B"/>
    <property type="match status" value="1"/>
</dbReference>
<gene>
    <name evidence="1" type="ORF">THTE_2361</name>
</gene>
<organism evidence="1 2">
    <name type="scientific">Thermogutta terrifontis</name>
    <dbReference type="NCBI Taxonomy" id="1331910"/>
    <lineage>
        <taxon>Bacteria</taxon>
        <taxon>Pseudomonadati</taxon>
        <taxon>Planctomycetota</taxon>
        <taxon>Planctomycetia</taxon>
        <taxon>Pirellulales</taxon>
        <taxon>Thermoguttaceae</taxon>
        <taxon>Thermogutta</taxon>
    </lineage>
</organism>
<dbReference type="EMBL" id="CP018477">
    <property type="protein sequence ID" value="ASV74963.1"/>
    <property type="molecule type" value="Genomic_DNA"/>
</dbReference>
<name>A0A286RG76_9BACT</name>
<dbReference type="KEGG" id="ttf:THTE_2361"/>
<reference evidence="1 2" key="1">
    <citation type="journal article" name="Front. Microbiol.">
        <title>Sugar Metabolism of the First Thermophilic Planctomycete Thermogutta terrifontis: Comparative Genomic and Transcriptomic Approaches.</title>
        <authorList>
            <person name="Elcheninov A.G."/>
            <person name="Menzel P."/>
            <person name="Gudbergsdottir S.R."/>
            <person name="Slesarev A.I."/>
            <person name="Kadnikov V.V."/>
            <person name="Krogh A."/>
            <person name="Bonch-Osmolovskaya E.A."/>
            <person name="Peng X."/>
            <person name="Kublanov I.V."/>
        </authorList>
    </citation>
    <scope>NUCLEOTIDE SEQUENCE [LARGE SCALE GENOMIC DNA]</scope>
    <source>
        <strain evidence="1 2">R1</strain>
    </source>
</reference>
<dbReference type="SUPFAM" id="SSF53756">
    <property type="entry name" value="UDP-Glycosyltransferase/glycogen phosphorylase"/>
    <property type="match status" value="1"/>
</dbReference>
<evidence type="ECO:0008006" key="3">
    <source>
        <dbReference type="Google" id="ProtNLM"/>
    </source>
</evidence>
<dbReference type="AlphaFoldDB" id="A0A286RG76"/>
<dbReference type="Proteomes" id="UP000215086">
    <property type="component" value="Chromosome"/>
</dbReference>
<dbReference type="Pfam" id="PF13692">
    <property type="entry name" value="Glyco_trans_1_4"/>
    <property type="match status" value="1"/>
</dbReference>
<evidence type="ECO:0000313" key="1">
    <source>
        <dbReference type="EMBL" id="ASV74963.1"/>
    </source>
</evidence>